<dbReference type="STRING" id="1121477.SAMN02745223_02793"/>
<evidence type="ECO:0000313" key="5">
    <source>
        <dbReference type="Proteomes" id="UP000033608"/>
    </source>
</evidence>
<accession>A0A0F5LME2</accession>
<dbReference type="SMART" id="SM00822">
    <property type="entry name" value="PKS_KR"/>
    <property type="match status" value="1"/>
</dbReference>
<reference evidence="4 6" key="2">
    <citation type="submission" date="2016-11" db="EMBL/GenBank/DDBJ databases">
        <authorList>
            <person name="Jaros S."/>
            <person name="Januszkiewicz K."/>
            <person name="Wedrychowicz H."/>
        </authorList>
    </citation>
    <scope>NUCLEOTIDE SEQUENCE [LARGE SCALE GENOMIC DNA]</scope>
    <source>
        <strain evidence="4 6">DSM 17137</strain>
    </source>
</reference>
<dbReference type="InterPro" id="IPR036291">
    <property type="entry name" value="NAD(P)-bd_dom_sf"/>
</dbReference>
<comment type="similarity">
    <text evidence="1">Belongs to the short-chain dehydrogenases/reductases (SDR) family.</text>
</comment>
<evidence type="ECO:0000313" key="4">
    <source>
        <dbReference type="EMBL" id="SHF49310.1"/>
    </source>
</evidence>
<gene>
    <name evidence="4" type="ORF">SAMN02745223_02793</name>
    <name evidence="3" type="ORF">VW29_14945</name>
</gene>
<dbReference type="Proteomes" id="UP000033608">
    <property type="component" value="Unassembled WGS sequence"/>
</dbReference>
<dbReference type="PRINTS" id="PR00080">
    <property type="entry name" value="SDRFAMILY"/>
</dbReference>
<dbReference type="RefSeq" id="WP_046136065.1">
    <property type="nucleotide sequence ID" value="NZ_FQVC01000008.1"/>
</dbReference>
<proteinExistence type="inferred from homology"/>
<dbReference type="FunFam" id="3.40.50.720:FF:000084">
    <property type="entry name" value="Short-chain dehydrogenase reductase"/>
    <property type="match status" value="1"/>
</dbReference>
<dbReference type="PANTHER" id="PTHR42760">
    <property type="entry name" value="SHORT-CHAIN DEHYDROGENASES/REDUCTASES FAMILY MEMBER"/>
    <property type="match status" value="1"/>
</dbReference>
<dbReference type="InterPro" id="IPR002347">
    <property type="entry name" value="SDR_fam"/>
</dbReference>
<dbReference type="OrthoDB" id="7930933at2"/>
<name>A0A0F5LME2_9HYPH</name>
<dbReference type="Gene3D" id="3.40.50.720">
    <property type="entry name" value="NAD(P)-binding Rossmann-like Domain"/>
    <property type="match status" value="1"/>
</dbReference>
<dbReference type="EMBL" id="LAJF01000091">
    <property type="protein sequence ID" value="KKB82852.1"/>
    <property type="molecule type" value="Genomic_DNA"/>
</dbReference>
<feature type="domain" description="Ketoreductase" evidence="2">
    <location>
        <begin position="15"/>
        <end position="195"/>
    </location>
</feature>
<keyword evidence="5" id="KW-1185">Reference proteome</keyword>
<evidence type="ECO:0000313" key="3">
    <source>
        <dbReference type="EMBL" id="KKB82852.1"/>
    </source>
</evidence>
<sequence>MTLPNWSQAFGLAGKTALVTGGGSGLGLAIARCMASAGARVILAGRRRDVLDAAVADIGDMAVAETIDLADVDSVAATAAGILERQGPIDILVNNAGNTVKKPFEQSTMADFDQVFDVHVRGALELTRALLGPQLERGTGSVIFTASMTSFIGQPMVLGYTASKTAITGIVRGLSAEFAGRGIRVNAVAPGWIDTDLFRAATAADPARKAKILGRIQTNTLGQPDDIGWACVYLASPAAAYVTGQTLVVDGGGVIGF</sequence>
<protein>
    <submittedName>
        <fullName evidence="3">3-oxoacyl-ACP reductase</fullName>
    </submittedName>
    <submittedName>
        <fullName evidence="4">Gluconate 5-dehydrogenase</fullName>
    </submittedName>
</protein>
<dbReference type="AlphaFoldDB" id="A0A0F5LME2"/>
<dbReference type="SUPFAM" id="SSF51735">
    <property type="entry name" value="NAD(P)-binding Rossmann-fold domains"/>
    <property type="match status" value="1"/>
</dbReference>
<dbReference type="EMBL" id="FQVC01000008">
    <property type="protein sequence ID" value="SHF49310.1"/>
    <property type="molecule type" value="Genomic_DNA"/>
</dbReference>
<dbReference type="InterPro" id="IPR020904">
    <property type="entry name" value="Sc_DH/Rdtase_CS"/>
</dbReference>
<dbReference type="PRINTS" id="PR00081">
    <property type="entry name" value="GDHRDH"/>
</dbReference>
<dbReference type="GO" id="GO:0016616">
    <property type="term" value="F:oxidoreductase activity, acting on the CH-OH group of donors, NAD or NADP as acceptor"/>
    <property type="evidence" value="ECO:0007669"/>
    <property type="project" value="UniProtKB-ARBA"/>
</dbReference>
<evidence type="ECO:0000256" key="1">
    <source>
        <dbReference type="ARBA" id="ARBA00006484"/>
    </source>
</evidence>
<dbReference type="Pfam" id="PF13561">
    <property type="entry name" value="adh_short_C2"/>
    <property type="match status" value="1"/>
</dbReference>
<dbReference type="Proteomes" id="UP000184533">
    <property type="component" value="Unassembled WGS sequence"/>
</dbReference>
<evidence type="ECO:0000313" key="6">
    <source>
        <dbReference type="Proteomes" id="UP000184533"/>
    </source>
</evidence>
<reference evidence="3 5" key="1">
    <citation type="submission" date="2015-03" db="EMBL/GenBank/DDBJ databases">
        <authorList>
            <person name="Hassan Y.I."/>
            <person name="Lepp D."/>
            <person name="Zhou T."/>
        </authorList>
    </citation>
    <scope>NUCLEOTIDE SEQUENCE [LARGE SCALE GENOMIC DNA]</scope>
    <source>
        <strain evidence="3 5">DSM 17137</strain>
    </source>
</reference>
<dbReference type="PROSITE" id="PS00061">
    <property type="entry name" value="ADH_SHORT"/>
    <property type="match status" value="1"/>
</dbReference>
<organism evidence="3 5">
    <name type="scientific">Devosia limi DSM 17137</name>
    <dbReference type="NCBI Taxonomy" id="1121477"/>
    <lineage>
        <taxon>Bacteria</taxon>
        <taxon>Pseudomonadati</taxon>
        <taxon>Pseudomonadota</taxon>
        <taxon>Alphaproteobacteria</taxon>
        <taxon>Hyphomicrobiales</taxon>
        <taxon>Devosiaceae</taxon>
        <taxon>Devosia</taxon>
    </lineage>
</organism>
<dbReference type="InterPro" id="IPR057326">
    <property type="entry name" value="KR_dom"/>
</dbReference>
<evidence type="ECO:0000259" key="2">
    <source>
        <dbReference type="SMART" id="SM00822"/>
    </source>
</evidence>
<dbReference type="PATRIC" id="fig|1121477.3.peg.4161"/>